<dbReference type="KEGG" id="ruj:E5Z56_08570"/>
<sequence length="173" mass="20469">MEIILANEQSKLNNSNINISINTLSIYEKYIIYIVYLHECRIDKNLLYLLCYQVINNHSLIEYFKSKNLEELIANLLNKNILKIDNNTFLSIHDSIKYELDKVKYDPILFCAYASIKRYYFEKLSKTNDFSILEQLLCNRQIILKNPCEFVLAGISTYVSNFNFALLWCIPRQ</sequence>
<dbReference type="EMBL" id="CP039381">
    <property type="protein sequence ID" value="QCT07400.1"/>
    <property type="molecule type" value="Genomic_DNA"/>
</dbReference>
<evidence type="ECO:0000313" key="2">
    <source>
        <dbReference type="Proteomes" id="UP000301475"/>
    </source>
</evidence>
<dbReference type="AlphaFoldDB" id="A0A4P8XZ65"/>
<dbReference type="RefSeq" id="WP_138157421.1">
    <property type="nucleotide sequence ID" value="NZ_CP039381.1"/>
</dbReference>
<organism evidence="1 2">
    <name type="scientific">Ruminococcus bovis</name>
    <dbReference type="NCBI Taxonomy" id="2564099"/>
    <lineage>
        <taxon>Bacteria</taxon>
        <taxon>Bacillati</taxon>
        <taxon>Bacillota</taxon>
        <taxon>Clostridia</taxon>
        <taxon>Eubacteriales</taxon>
        <taxon>Oscillospiraceae</taxon>
        <taxon>Ruminococcus</taxon>
    </lineage>
</organism>
<keyword evidence="2" id="KW-1185">Reference proteome</keyword>
<proteinExistence type="predicted"/>
<reference evidence="1 2" key="1">
    <citation type="submission" date="2019-04" db="EMBL/GenBank/DDBJ databases">
        <authorList>
            <person name="Embree M."/>
            <person name="Gaffney J.R."/>
        </authorList>
    </citation>
    <scope>NUCLEOTIDE SEQUENCE [LARGE SCALE GENOMIC DNA]</scope>
    <source>
        <strain evidence="1 2">JE7A12</strain>
    </source>
</reference>
<accession>A0A4P8XZ65</accession>
<name>A0A4P8XZ65_9FIRM</name>
<protein>
    <submittedName>
        <fullName evidence="1">Uncharacterized protein</fullName>
    </submittedName>
</protein>
<dbReference type="Proteomes" id="UP000301475">
    <property type="component" value="Chromosome"/>
</dbReference>
<evidence type="ECO:0000313" key="1">
    <source>
        <dbReference type="EMBL" id="QCT07400.1"/>
    </source>
</evidence>
<gene>
    <name evidence="1" type="ORF">E5Z56_08570</name>
</gene>